<dbReference type="EMBL" id="MT254578">
    <property type="protein sequence ID" value="QIW89728.1"/>
    <property type="molecule type" value="Genomic_DNA"/>
</dbReference>
<evidence type="ECO:0000313" key="2">
    <source>
        <dbReference type="Proteomes" id="UP000503405"/>
    </source>
</evidence>
<accession>A0A6H0X5Z0</accession>
<keyword evidence="2" id="KW-1185">Reference proteome</keyword>
<evidence type="ECO:0000313" key="1">
    <source>
        <dbReference type="EMBL" id="QIW89728.1"/>
    </source>
</evidence>
<dbReference type="Proteomes" id="UP000503405">
    <property type="component" value="Segment"/>
</dbReference>
<gene>
    <name evidence="1" type="ORF">Izhevsk_46</name>
</gene>
<organism evidence="1 2">
    <name type="scientific">Bacillus phage Izhevsk</name>
    <dbReference type="NCBI Taxonomy" id="2724322"/>
    <lineage>
        <taxon>Viruses</taxon>
        <taxon>Duplodnaviria</taxon>
        <taxon>Heunggongvirae</taxon>
        <taxon>Uroviricota</taxon>
        <taxon>Caudoviricetes</taxon>
        <taxon>Joanripponvirinae</taxon>
        <taxon>Tsamsavirus</taxon>
        <taxon>Tsamsavirus izhevsk</taxon>
    </lineage>
</organism>
<name>A0A6H0X5Z0_9CAUD</name>
<reference evidence="1 2" key="1">
    <citation type="submission" date="2020-03" db="EMBL/GenBank/DDBJ databases">
        <authorList>
            <person name="Skorynina A."/>
            <person name="Kazantseva O."/>
            <person name="Baycher S."/>
            <person name="Piligrimova E."/>
            <person name="Kuliabin V."/>
            <person name="Shadrin A."/>
        </authorList>
    </citation>
    <scope>NUCLEOTIDE SEQUENCE [LARGE SCALE GENOMIC DNA]</scope>
</reference>
<sequence>MEKEKGALGMEIDEVKVIIVNKQGIRTLMPNLYMAKSYAEGLWKGEVDRIEVTQTYKFD</sequence>
<protein>
    <submittedName>
        <fullName evidence="1">Uncharacterized protein</fullName>
    </submittedName>
</protein>
<proteinExistence type="predicted"/>